<dbReference type="InterPro" id="IPR037185">
    <property type="entry name" value="EmrE-like"/>
</dbReference>
<reference evidence="3 4" key="1">
    <citation type="submission" date="2018-04" db="EMBL/GenBank/DDBJ databases">
        <title>Genomic Encyclopedia of Archaeal and Bacterial Type Strains, Phase II (KMG-II): from individual species to whole genera.</title>
        <authorList>
            <person name="Goeker M."/>
        </authorList>
    </citation>
    <scope>NUCLEOTIDE SEQUENCE [LARGE SCALE GENOMIC DNA]</scope>
    <source>
        <strain evidence="3 4">DSM 25521</strain>
    </source>
</reference>
<feature type="domain" description="EamA" evidence="2">
    <location>
        <begin position="33"/>
        <end position="165"/>
    </location>
</feature>
<feature type="transmembrane region" description="Helical" evidence="1">
    <location>
        <begin position="263"/>
        <end position="282"/>
    </location>
</feature>
<keyword evidence="1" id="KW-0812">Transmembrane</keyword>
<dbReference type="AlphaFoldDB" id="A0A2T4YZR3"/>
<dbReference type="SUPFAM" id="SSF103481">
    <property type="entry name" value="Multidrug resistance efflux transporter EmrE"/>
    <property type="match status" value="2"/>
</dbReference>
<feature type="transmembrane region" description="Helical" evidence="1">
    <location>
        <begin position="35"/>
        <end position="57"/>
    </location>
</feature>
<keyword evidence="4" id="KW-1185">Reference proteome</keyword>
<feature type="transmembrane region" description="Helical" evidence="1">
    <location>
        <begin position="174"/>
        <end position="193"/>
    </location>
</feature>
<dbReference type="GO" id="GO:0016020">
    <property type="term" value="C:membrane"/>
    <property type="evidence" value="ECO:0007669"/>
    <property type="project" value="InterPro"/>
</dbReference>
<feature type="transmembrane region" description="Helical" evidence="1">
    <location>
        <begin position="69"/>
        <end position="90"/>
    </location>
</feature>
<keyword evidence="1" id="KW-0472">Membrane</keyword>
<dbReference type="OrthoDB" id="9807937at2"/>
<gene>
    <name evidence="3" type="ORF">C8P69_10713</name>
</gene>
<organism evidence="3 4">
    <name type="scientific">Phreatobacter oligotrophus</name>
    <dbReference type="NCBI Taxonomy" id="1122261"/>
    <lineage>
        <taxon>Bacteria</taxon>
        <taxon>Pseudomonadati</taxon>
        <taxon>Pseudomonadota</taxon>
        <taxon>Alphaproteobacteria</taxon>
        <taxon>Hyphomicrobiales</taxon>
        <taxon>Phreatobacteraceae</taxon>
        <taxon>Phreatobacter</taxon>
    </lineage>
</organism>
<accession>A0A2T4YZR3</accession>
<comment type="caution">
    <text evidence="3">The sequence shown here is derived from an EMBL/GenBank/DDBJ whole genome shotgun (WGS) entry which is preliminary data.</text>
</comment>
<dbReference type="Pfam" id="PF00892">
    <property type="entry name" value="EamA"/>
    <property type="match status" value="2"/>
</dbReference>
<keyword evidence="1" id="KW-1133">Transmembrane helix</keyword>
<feature type="domain" description="EamA" evidence="2">
    <location>
        <begin position="174"/>
        <end position="301"/>
    </location>
</feature>
<dbReference type="InterPro" id="IPR000620">
    <property type="entry name" value="EamA_dom"/>
</dbReference>
<name>A0A2T4YZR3_9HYPH</name>
<feature type="transmembrane region" description="Helical" evidence="1">
    <location>
        <begin position="288"/>
        <end position="306"/>
    </location>
</feature>
<feature type="transmembrane region" description="Helical" evidence="1">
    <location>
        <begin position="231"/>
        <end position="251"/>
    </location>
</feature>
<sequence>MSSETGIGGSAQPAANDVVAVPAAALAARARLKGIGLMCAALACFACLDALAKWLGAYMDPMQVVWTRYTTALVMILIIFNPVRIPGVLVTRRPWIQAIRSALLFGSTALNFIALQFLQLDQTVSIMFATPFIVAILSGPFLGEWIGPRRWAAVIVGFLGVLVVTRPWSGEVHWAMLLSMTGACCYAVYNLLTRMLAGHDSAATTSIYSVAFGAVVATALVPLVWTTPPSLMVVAGMVAIGFFGAFGHWLLITAHGYAPAGVLAPFIYTQIVWMVSLGWLVFAQVPAANTLAGAAIVIASGLYLLYRERTLARA</sequence>
<feature type="transmembrane region" description="Helical" evidence="1">
    <location>
        <begin position="205"/>
        <end position="225"/>
    </location>
</feature>
<proteinExistence type="predicted"/>
<feature type="transmembrane region" description="Helical" evidence="1">
    <location>
        <begin position="102"/>
        <end position="118"/>
    </location>
</feature>
<dbReference type="RefSeq" id="WP_108178395.1">
    <property type="nucleotide sequence ID" value="NZ_PZZL01000007.1"/>
</dbReference>
<evidence type="ECO:0000256" key="1">
    <source>
        <dbReference type="SAM" id="Phobius"/>
    </source>
</evidence>
<dbReference type="PANTHER" id="PTHR22911">
    <property type="entry name" value="ACYL-MALONYL CONDENSING ENZYME-RELATED"/>
    <property type="match status" value="1"/>
</dbReference>
<dbReference type="Proteomes" id="UP000241808">
    <property type="component" value="Unassembled WGS sequence"/>
</dbReference>
<evidence type="ECO:0000313" key="4">
    <source>
        <dbReference type="Proteomes" id="UP000241808"/>
    </source>
</evidence>
<dbReference type="PANTHER" id="PTHR22911:SF103">
    <property type="entry name" value="BLR2811 PROTEIN"/>
    <property type="match status" value="1"/>
</dbReference>
<feature type="transmembrane region" description="Helical" evidence="1">
    <location>
        <begin position="150"/>
        <end position="168"/>
    </location>
</feature>
<evidence type="ECO:0000313" key="3">
    <source>
        <dbReference type="EMBL" id="PTM52737.1"/>
    </source>
</evidence>
<dbReference type="EMBL" id="PZZL01000007">
    <property type="protein sequence ID" value="PTM52737.1"/>
    <property type="molecule type" value="Genomic_DNA"/>
</dbReference>
<evidence type="ECO:0000259" key="2">
    <source>
        <dbReference type="Pfam" id="PF00892"/>
    </source>
</evidence>
<protein>
    <submittedName>
        <fullName evidence="3">Drug/metabolite transporter (DMT)-like permease</fullName>
    </submittedName>
</protein>
<feature type="transmembrane region" description="Helical" evidence="1">
    <location>
        <begin position="124"/>
        <end position="143"/>
    </location>
</feature>